<proteinExistence type="predicted"/>
<evidence type="ECO:0000313" key="5">
    <source>
        <dbReference type="EMBL" id="MCR2804194.1"/>
    </source>
</evidence>
<protein>
    <submittedName>
        <fullName evidence="5">EAL domain-containing protein</fullName>
    </submittedName>
</protein>
<organism evidence="5 6">
    <name type="scientific">Paenibacillus soyae</name>
    <dbReference type="NCBI Taxonomy" id="2969249"/>
    <lineage>
        <taxon>Bacteria</taxon>
        <taxon>Bacillati</taxon>
        <taxon>Bacillota</taxon>
        <taxon>Bacilli</taxon>
        <taxon>Bacillales</taxon>
        <taxon>Paenibacillaceae</taxon>
        <taxon>Paenibacillus</taxon>
    </lineage>
</organism>
<feature type="transmembrane region" description="Helical" evidence="1">
    <location>
        <begin position="218"/>
        <end position="239"/>
    </location>
</feature>
<dbReference type="Gene3D" id="3.30.70.270">
    <property type="match status" value="1"/>
</dbReference>
<dbReference type="PANTHER" id="PTHR44757">
    <property type="entry name" value="DIGUANYLATE CYCLASE DGCP"/>
    <property type="match status" value="1"/>
</dbReference>
<dbReference type="InterPro" id="IPR035919">
    <property type="entry name" value="EAL_sf"/>
</dbReference>
<dbReference type="InterPro" id="IPR001633">
    <property type="entry name" value="EAL_dom"/>
</dbReference>
<dbReference type="SMART" id="SM00267">
    <property type="entry name" value="GGDEF"/>
    <property type="match status" value="1"/>
</dbReference>
<dbReference type="CDD" id="cd01948">
    <property type="entry name" value="EAL"/>
    <property type="match status" value="1"/>
</dbReference>
<feature type="transmembrane region" description="Helical" evidence="1">
    <location>
        <begin position="139"/>
        <end position="164"/>
    </location>
</feature>
<name>A0A9X2MQ77_9BACL</name>
<feature type="transmembrane region" description="Helical" evidence="1">
    <location>
        <begin position="81"/>
        <end position="98"/>
    </location>
</feature>
<dbReference type="InterPro" id="IPR000160">
    <property type="entry name" value="GGDEF_dom"/>
</dbReference>
<accession>A0A9X2MQ77</accession>
<feature type="domain" description="GGDEF" evidence="3">
    <location>
        <begin position="277"/>
        <end position="409"/>
    </location>
</feature>
<keyword evidence="1" id="KW-0812">Transmembrane</keyword>
<keyword evidence="6" id="KW-1185">Reference proteome</keyword>
<feature type="domain" description="MHYT" evidence="4">
    <location>
        <begin position="8"/>
        <end position="202"/>
    </location>
</feature>
<dbReference type="PROSITE" id="PS50883">
    <property type="entry name" value="EAL"/>
    <property type="match status" value="1"/>
</dbReference>
<feature type="transmembrane region" description="Helical" evidence="1">
    <location>
        <begin position="110"/>
        <end position="127"/>
    </location>
</feature>
<dbReference type="PROSITE" id="PS50924">
    <property type="entry name" value="MHYT"/>
    <property type="match status" value="1"/>
</dbReference>
<evidence type="ECO:0000259" key="4">
    <source>
        <dbReference type="PROSITE" id="PS50924"/>
    </source>
</evidence>
<dbReference type="SMART" id="SM00052">
    <property type="entry name" value="EAL"/>
    <property type="match status" value="1"/>
</dbReference>
<dbReference type="SUPFAM" id="SSF55073">
    <property type="entry name" value="Nucleotide cyclase"/>
    <property type="match status" value="1"/>
</dbReference>
<keyword evidence="1" id="KW-0472">Membrane</keyword>
<dbReference type="InterPro" id="IPR043128">
    <property type="entry name" value="Rev_trsase/Diguanyl_cyclase"/>
</dbReference>
<dbReference type="Pfam" id="PF00563">
    <property type="entry name" value="EAL"/>
    <property type="match status" value="1"/>
</dbReference>
<dbReference type="InterPro" id="IPR052155">
    <property type="entry name" value="Biofilm_reg_signaling"/>
</dbReference>
<dbReference type="InterPro" id="IPR005330">
    <property type="entry name" value="MHYT_dom"/>
</dbReference>
<feature type="transmembrane region" description="Helical" evidence="1">
    <location>
        <begin position="12"/>
        <end position="31"/>
    </location>
</feature>
<dbReference type="PROSITE" id="PS50887">
    <property type="entry name" value="GGDEF"/>
    <property type="match status" value="1"/>
</dbReference>
<dbReference type="EMBL" id="JANIPJ010000005">
    <property type="protein sequence ID" value="MCR2804194.1"/>
    <property type="molecule type" value="Genomic_DNA"/>
</dbReference>
<evidence type="ECO:0000256" key="1">
    <source>
        <dbReference type="PROSITE-ProRule" id="PRU00244"/>
    </source>
</evidence>
<dbReference type="Gene3D" id="3.20.20.450">
    <property type="entry name" value="EAL domain"/>
    <property type="match status" value="1"/>
</dbReference>
<sequence>MIRLQGNYDGLIMLLSFGMAFFTSYSALKFSDRLSRAQGKRKAAWLLLSGLVMGCGIWAAHSSGMLPLRLDYPSGGGGPSVAIFSILSGMMASLLAFYVTSSQKTTKPKLVAGSLAMGSGMAAAYHLEMASLESSVLQLPYPPLLAAASGLLAAAASYGALRLMKASRTSGRGRHFQAAAAGLMAAGICGMNVIGMAAARRHYSGITPLPDEPAHADAAHVLVYITAMLVVLAAVSWLAKQWERAALKRLAYTDPLTGLPNRNALQRFFGGGKHGTELRAVLMIDLDQFKRVNDRFGYDIGDLMIQEAGSRINQFAGTGRKVFRLEGDQFLVAARDEAGWTADELAEHILEELRRPCWIAGLEIQMTGSIGIGCAPRNGNRGAELVKTAHSALYYAKSQGQNRYSVYDPEMDKQLSRRMIIEKGLRSALTKGQLAVYYQPKWDTEMNQPVGFEALLRWRHPKLGAIGPDEFISIAEETGHIAPITEWVLEQACRDCSAWNAMTAGGLGVSVNLSSRLFGSLGLQDMVSRALERTGLPPGMLELEVTEAAVMNHFDHAKEQLARLQRSGVRISMDNFGSGFSFLGSIDKLSLQTLKLDRLYMREYESPPMKAIVNAIISLADQLKIQLVAEGVETERQLQFLRQAGCSVMQGYYFKKPMPRDELDEWLAGLSA</sequence>
<dbReference type="InterPro" id="IPR029787">
    <property type="entry name" value="Nucleotide_cyclase"/>
</dbReference>
<dbReference type="Pfam" id="PF00990">
    <property type="entry name" value="GGDEF"/>
    <property type="match status" value="1"/>
</dbReference>
<dbReference type="GO" id="GO:0016020">
    <property type="term" value="C:membrane"/>
    <property type="evidence" value="ECO:0007669"/>
    <property type="project" value="UniProtKB-UniRule"/>
</dbReference>
<evidence type="ECO:0000259" key="2">
    <source>
        <dbReference type="PROSITE" id="PS50883"/>
    </source>
</evidence>
<gene>
    <name evidence="5" type="ORF">NQZ67_09910</name>
</gene>
<dbReference type="Pfam" id="PF03707">
    <property type="entry name" value="MHYT"/>
    <property type="match status" value="1"/>
</dbReference>
<feature type="domain" description="EAL" evidence="2">
    <location>
        <begin position="418"/>
        <end position="671"/>
    </location>
</feature>
<evidence type="ECO:0000313" key="6">
    <source>
        <dbReference type="Proteomes" id="UP001141950"/>
    </source>
</evidence>
<dbReference type="SUPFAM" id="SSF141868">
    <property type="entry name" value="EAL domain-like"/>
    <property type="match status" value="1"/>
</dbReference>
<dbReference type="Proteomes" id="UP001141950">
    <property type="component" value="Unassembled WGS sequence"/>
</dbReference>
<reference evidence="5" key="1">
    <citation type="submission" date="2022-08" db="EMBL/GenBank/DDBJ databases">
        <title>The genomic sequence of strain Paenibacillus sp. SCIV0701.</title>
        <authorList>
            <person name="Zhao H."/>
        </authorList>
    </citation>
    <scope>NUCLEOTIDE SEQUENCE</scope>
    <source>
        <strain evidence="5">SCIV0701</strain>
    </source>
</reference>
<dbReference type="RefSeq" id="WP_257445026.1">
    <property type="nucleotide sequence ID" value="NZ_JANIPJ010000005.1"/>
</dbReference>
<comment type="caution">
    <text evidence="5">The sequence shown here is derived from an EMBL/GenBank/DDBJ whole genome shotgun (WGS) entry which is preliminary data.</text>
</comment>
<dbReference type="AlphaFoldDB" id="A0A9X2MQ77"/>
<dbReference type="NCBIfam" id="TIGR00254">
    <property type="entry name" value="GGDEF"/>
    <property type="match status" value="1"/>
</dbReference>
<dbReference type="CDD" id="cd01949">
    <property type="entry name" value="GGDEF"/>
    <property type="match status" value="1"/>
</dbReference>
<feature type="transmembrane region" description="Helical" evidence="1">
    <location>
        <begin position="176"/>
        <end position="198"/>
    </location>
</feature>
<feature type="transmembrane region" description="Helical" evidence="1">
    <location>
        <begin position="43"/>
        <end position="61"/>
    </location>
</feature>
<keyword evidence="1" id="KW-1133">Transmembrane helix</keyword>
<dbReference type="PANTHER" id="PTHR44757:SF2">
    <property type="entry name" value="BIOFILM ARCHITECTURE MAINTENANCE PROTEIN MBAA"/>
    <property type="match status" value="1"/>
</dbReference>
<evidence type="ECO:0000259" key="3">
    <source>
        <dbReference type="PROSITE" id="PS50887"/>
    </source>
</evidence>